<name>A0A1I0RK25_9FIRM</name>
<feature type="transmembrane region" description="Helical" evidence="8">
    <location>
        <begin position="229"/>
        <end position="252"/>
    </location>
</feature>
<dbReference type="GO" id="GO:0008324">
    <property type="term" value="F:monoatomic cation transmembrane transporter activity"/>
    <property type="evidence" value="ECO:0007669"/>
    <property type="project" value="InterPro"/>
</dbReference>
<gene>
    <name evidence="10" type="ORF">SAMN05421659_11746</name>
</gene>
<feature type="domain" description="RCK C-terminal" evidence="9">
    <location>
        <begin position="432"/>
        <end position="514"/>
    </location>
</feature>
<evidence type="ECO:0000256" key="2">
    <source>
        <dbReference type="ARBA" id="ARBA00022448"/>
    </source>
</evidence>
<evidence type="ECO:0000256" key="6">
    <source>
        <dbReference type="ARBA" id="ARBA00023136"/>
    </source>
</evidence>
<evidence type="ECO:0000256" key="4">
    <source>
        <dbReference type="ARBA" id="ARBA00022989"/>
    </source>
</evidence>
<feature type="transmembrane region" description="Helical" evidence="8">
    <location>
        <begin position="20"/>
        <end position="38"/>
    </location>
</feature>
<feature type="transmembrane region" description="Helical" evidence="8">
    <location>
        <begin position="332"/>
        <end position="355"/>
    </location>
</feature>
<dbReference type="InterPro" id="IPR036721">
    <property type="entry name" value="RCK_C_sf"/>
</dbReference>
<dbReference type="SUPFAM" id="SSF116726">
    <property type="entry name" value="TrkA C-terminal domain-like"/>
    <property type="match status" value="1"/>
</dbReference>
<dbReference type="GO" id="GO:0005886">
    <property type="term" value="C:plasma membrane"/>
    <property type="evidence" value="ECO:0007669"/>
    <property type="project" value="TreeGrafter"/>
</dbReference>
<proteinExistence type="predicted"/>
<dbReference type="Pfam" id="PF00654">
    <property type="entry name" value="Voltage_CLC"/>
    <property type="match status" value="1"/>
</dbReference>
<dbReference type="InterPro" id="IPR006037">
    <property type="entry name" value="RCK_C"/>
</dbReference>
<keyword evidence="6 8" id="KW-0472">Membrane</keyword>
<dbReference type="GO" id="GO:0006813">
    <property type="term" value="P:potassium ion transport"/>
    <property type="evidence" value="ECO:0007669"/>
    <property type="project" value="InterPro"/>
</dbReference>
<evidence type="ECO:0000259" key="9">
    <source>
        <dbReference type="PROSITE" id="PS51202"/>
    </source>
</evidence>
<feature type="transmembrane region" description="Helical" evidence="8">
    <location>
        <begin position="362"/>
        <end position="389"/>
    </location>
</feature>
<evidence type="ECO:0000256" key="7">
    <source>
        <dbReference type="ARBA" id="ARBA00023214"/>
    </source>
</evidence>
<feature type="transmembrane region" description="Helical" evidence="8">
    <location>
        <begin position="272"/>
        <end position="293"/>
    </location>
</feature>
<keyword evidence="2" id="KW-0813">Transport</keyword>
<feature type="transmembrane region" description="Helical" evidence="8">
    <location>
        <begin position="58"/>
        <end position="79"/>
    </location>
</feature>
<evidence type="ECO:0000313" key="10">
    <source>
        <dbReference type="EMBL" id="SEW41412.1"/>
    </source>
</evidence>
<keyword evidence="4 8" id="KW-1133">Transmembrane helix</keyword>
<dbReference type="PANTHER" id="PTHR45711">
    <property type="entry name" value="CHLORIDE CHANNEL PROTEIN"/>
    <property type="match status" value="1"/>
</dbReference>
<dbReference type="RefSeq" id="WP_092456700.1">
    <property type="nucleotide sequence ID" value="NZ_FOJI01000017.1"/>
</dbReference>
<keyword evidence="5" id="KW-0406">Ion transport</keyword>
<comment type="subcellular location">
    <subcellularLocation>
        <location evidence="1">Membrane</location>
        <topology evidence="1">Multi-pass membrane protein</topology>
    </subcellularLocation>
</comment>
<dbReference type="Pfam" id="PF02080">
    <property type="entry name" value="TrkA_C"/>
    <property type="match status" value="1"/>
</dbReference>
<dbReference type="InterPro" id="IPR001807">
    <property type="entry name" value="ClC"/>
</dbReference>
<keyword evidence="7" id="KW-0868">Chloride</keyword>
<keyword evidence="3 8" id="KW-0812">Transmembrane</keyword>
<feature type="transmembrane region" description="Helical" evidence="8">
    <location>
        <begin position="305"/>
        <end position="326"/>
    </location>
</feature>
<evidence type="ECO:0000256" key="1">
    <source>
        <dbReference type="ARBA" id="ARBA00004141"/>
    </source>
</evidence>
<feature type="transmembrane region" description="Helical" evidence="8">
    <location>
        <begin position="189"/>
        <end position="208"/>
    </location>
</feature>
<dbReference type="PRINTS" id="PR00762">
    <property type="entry name" value="CLCHANNEL"/>
</dbReference>
<dbReference type="PROSITE" id="PS51202">
    <property type="entry name" value="RCK_C"/>
    <property type="match status" value="1"/>
</dbReference>
<dbReference type="SUPFAM" id="SSF81340">
    <property type="entry name" value="Clc chloride channel"/>
    <property type="match status" value="1"/>
</dbReference>
<dbReference type="InterPro" id="IPR014743">
    <property type="entry name" value="Cl-channel_core"/>
</dbReference>
<dbReference type="PANTHER" id="PTHR45711:SF6">
    <property type="entry name" value="CHLORIDE CHANNEL PROTEIN"/>
    <property type="match status" value="1"/>
</dbReference>
<sequence length="522" mass="57065">MKNNYKILTDDNSRKISIIFKSLLVGVAAGSVAVLYRLTLTYAESFAFMMYGFLRNNLLFIPLILASLCIMGYFVGFLISKDKMISGSGIPQLEGILKGHFRKRKHWLHTLCLKFLGGAIAIAGGLSLGREGPSIQIGACVAEGIGNKIGTSRLERKILMASGASAGLAAAFNAPLAGVIFALEEIFKYFSPVILLSIMSAAVAADFVSKQVFGIAPIFNFQVTEAIPLNSYWLLIILGICLGGLGAFYNYALLSVQKLYTKVKFLNTRTKVIVPFVLAGILGLTFPIVLGGGHRIIEELTPENGIWFLIIIFIIKFIFSVVSFGSGTPGGIFFPLLVLGAAIGAIFAEISINYLGFDQKLFYNFVILAMAGYFTAIVRAPITGIVLIIEMTGSFNHMLPLTVVAVTAYVVADLLKSPPVYEALLDNLLAKEQLGEEKESNKKITVEIIVQHGSHFENLQVKMIKWPQKCLLVGVKRGDREIIPKGDTEIKVGDYLVILADINSESKIREIINEMNEMNKEI</sequence>
<evidence type="ECO:0000256" key="5">
    <source>
        <dbReference type="ARBA" id="ARBA00023065"/>
    </source>
</evidence>
<protein>
    <submittedName>
        <fullName evidence="10">H+/Cl-antiporter ClcA</fullName>
    </submittedName>
</protein>
<keyword evidence="11" id="KW-1185">Reference proteome</keyword>
<dbReference type="AlphaFoldDB" id="A0A1I0RK25"/>
<evidence type="ECO:0000256" key="8">
    <source>
        <dbReference type="SAM" id="Phobius"/>
    </source>
</evidence>
<dbReference type="CDD" id="cd01031">
    <property type="entry name" value="EriC"/>
    <property type="match status" value="1"/>
</dbReference>
<evidence type="ECO:0000256" key="3">
    <source>
        <dbReference type="ARBA" id="ARBA00022692"/>
    </source>
</evidence>
<dbReference type="Gene3D" id="3.30.70.1450">
    <property type="entry name" value="Regulator of K+ conductance, C-terminal domain"/>
    <property type="match status" value="1"/>
</dbReference>
<organism evidence="10 11">
    <name type="scientific">[Clostridium] fimetarium</name>
    <dbReference type="NCBI Taxonomy" id="99656"/>
    <lineage>
        <taxon>Bacteria</taxon>
        <taxon>Bacillati</taxon>
        <taxon>Bacillota</taxon>
        <taxon>Clostridia</taxon>
        <taxon>Lachnospirales</taxon>
        <taxon>Lachnospiraceae</taxon>
    </lineage>
</organism>
<dbReference type="Gene3D" id="1.10.3080.10">
    <property type="entry name" value="Clc chloride channel"/>
    <property type="match status" value="1"/>
</dbReference>
<dbReference type="Proteomes" id="UP000199701">
    <property type="component" value="Unassembled WGS sequence"/>
</dbReference>
<accession>A0A1I0RK25</accession>
<reference evidence="10 11" key="1">
    <citation type="submission" date="2016-10" db="EMBL/GenBank/DDBJ databases">
        <authorList>
            <person name="de Groot N.N."/>
        </authorList>
    </citation>
    <scope>NUCLEOTIDE SEQUENCE [LARGE SCALE GENOMIC DNA]</scope>
    <source>
        <strain evidence="10 11">DSM 9179</strain>
    </source>
</reference>
<dbReference type="OrthoDB" id="9812438at2"/>
<feature type="transmembrane region" description="Helical" evidence="8">
    <location>
        <begin position="158"/>
        <end position="183"/>
    </location>
</feature>
<dbReference type="GO" id="GO:0005247">
    <property type="term" value="F:voltage-gated chloride channel activity"/>
    <property type="evidence" value="ECO:0007669"/>
    <property type="project" value="TreeGrafter"/>
</dbReference>
<evidence type="ECO:0000313" key="11">
    <source>
        <dbReference type="Proteomes" id="UP000199701"/>
    </source>
</evidence>
<dbReference type="EMBL" id="FOJI01000017">
    <property type="protein sequence ID" value="SEW41412.1"/>
    <property type="molecule type" value="Genomic_DNA"/>
</dbReference>